<evidence type="ECO:0000256" key="5">
    <source>
        <dbReference type="ARBA" id="ARBA00013229"/>
    </source>
</evidence>
<keyword evidence="9 12" id="KW-0063">Aspartyl esterase</keyword>
<evidence type="ECO:0000256" key="11">
    <source>
        <dbReference type="PROSITE-ProRule" id="PRU10040"/>
    </source>
</evidence>
<keyword evidence="7" id="KW-0964">Secreted</keyword>
<dbReference type="GO" id="GO:0030599">
    <property type="term" value="F:pectinesterase activity"/>
    <property type="evidence" value="ECO:0007669"/>
    <property type="project" value="UniProtKB-UniRule"/>
</dbReference>
<keyword evidence="13" id="KW-0472">Membrane</keyword>
<proteinExistence type="inferred from homology"/>
<evidence type="ECO:0000256" key="2">
    <source>
        <dbReference type="ARBA" id="ARBA00005184"/>
    </source>
</evidence>
<evidence type="ECO:0000256" key="9">
    <source>
        <dbReference type="ARBA" id="ARBA00023085"/>
    </source>
</evidence>
<dbReference type="InterPro" id="IPR006501">
    <property type="entry name" value="Pectinesterase_inhib_dom"/>
</dbReference>
<evidence type="ECO:0000256" key="6">
    <source>
        <dbReference type="ARBA" id="ARBA00022512"/>
    </source>
</evidence>
<dbReference type="Proteomes" id="UP001443914">
    <property type="component" value="Unassembled WGS sequence"/>
</dbReference>
<keyword evidence="6" id="KW-0134">Cell wall</keyword>
<sequence>MASKIIVSVISIMMVVAIVAGVVAVVHQTTKKSDTKSENKDENLSSSMKTVNALCSPTTFKDACIRSLGAVAQNQSTTPQDYVKAGVKLALEQIIKASNLTDTLIPKANATKNVNMTNSAIKSCKSLFDLAVDRLDEAINHVHDPKTYKDQELVWSIRLWLSDVVTFATNCVDEFEEADAPELHQTMQDGVLNATEITISMLDIVTEFSEALGNLDLSLNAEKLVAIATDNGFNNNATIGTSRRLLGMSVDSEGYPTWLSAAQRKLLGAKGAKKIKKNKGIKKFKKGIKGKGKHIKAAGAAAGAGGIAAAAVIPGMKPNAVVAQDGSGQFKSIMAALGAHPGKNFQGRYVIYVKAGIYKEEVLIGKQHPNVFMYGDGPTRTVVTGDKSFKRGFGTSQTAPFNVEGSGFFCKDMGFQNTAGFDGHQAVALRVNGLQAVFLNCWFDAYQDTLYAQGGSQFFRDCQISGTVDFIFGNGATLIQHSKLLVRLPGPGQKNMVTAQGGLAANEATGLVIQGCEVLPDRSLYPQRLQVENYLGRPWKPYAKTVFMESIIGDLIRPEGYFPWAGTTNLDTCFYGEYANRGPGANTARRVRWKHVKVLNRAEAVRYSASVFLSGAPWVKSTGIPINLNLA</sequence>
<evidence type="ECO:0000256" key="7">
    <source>
        <dbReference type="ARBA" id="ARBA00022525"/>
    </source>
</evidence>
<dbReference type="NCBIfam" id="TIGR01614">
    <property type="entry name" value="PME_inhib"/>
    <property type="match status" value="1"/>
</dbReference>
<dbReference type="Pfam" id="PF04043">
    <property type="entry name" value="PMEI"/>
    <property type="match status" value="1"/>
</dbReference>
<evidence type="ECO:0000256" key="4">
    <source>
        <dbReference type="ARBA" id="ARBA00007786"/>
    </source>
</evidence>
<keyword evidence="8 12" id="KW-0378">Hydrolase</keyword>
<dbReference type="SUPFAM" id="SSF101148">
    <property type="entry name" value="Plant invertase/pectin methylesterase inhibitor"/>
    <property type="match status" value="1"/>
</dbReference>
<comment type="subcellular location">
    <subcellularLocation>
        <location evidence="1">Secreted</location>
        <location evidence="1">Cell wall</location>
    </subcellularLocation>
</comment>
<dbReference type="InterPro" id="IPR000070">
    <property type="entry name" value="Pectinesterase_cat"/>
</dbReference>
<organism evidence="15 16">
    <name type="scientific">Saponaria officinalis</name>
    <name type="common">Common soapwort</name>
    <name type="synonym">Lychnis saponaria</name>
    <dbReference type="NCBI Taxonomy" id="3572"/>
    <lineage>
        <taxon>Eukaryota</taxon>
        <taxon>Viridiplantae</taxon>
        <taxon>Streptophyta</taxon>
        <taxon>Embryophyta</taxon>
        <taxon>Tracheophyta</taxon>
        <taxon>Spermatophyta</taxon>
        <taxon>Magnoliopsida</taxon>
        <taxon>eudicotyledons</taxon>
        <taxon>Gunneridae</taxon>
        <taxon>Pentapetalae</taxon>
        <taxon>Caryophyllales</taxon>
        <taxon>Caryophyllaceae</taxon>
        <taxon>Caryophylleae</taxon>
        <taxon>Saponaria</taxon>
    </lineage>
</organism>
<comment type="catalytic activity">
    <reaction evidence="12">
        <text>[(1-&gt;4)-alpha-D-galacturonosyl methyl ester](n) + n H2O = [(1-&gt;4)-alpha-D-galacturonosyl](n) + n methanol + n H(+)</text>
        <dbReference type="Rhea" id="RHEA:22380"/>
        <dbReference type="Rhea" id="RHEA-COMP:14570"/>
        <dbReference type="Rhea" id="RHEA-COMP:14573"/>
        <dbReference type="ChEBI" id="CHEBI:15377"/>
        <dbReference type="ChEBI" id="CHEBI:15378"/>
        <dbReference type="ChEBI" id="CHEBI:17790"/>
        <dbReference type="ChEBI" id="CHEBI:140522"/>
        <dbReference type="ChEBI" id="CHEBI:140523"/>
        <dbReference type="EC" id="3.1.1.11"/>
    </reaction>
</comment>
<accession>A0AAW1JP30</accession>
<evidence type="ECO:0000256" key="12">
    <source>
        <dbReference type="RuleBase" id="RU000589"/>
    </source>
</evidence>
<dbReference type="FunFam" id="2.160.20.10:FF:000029">
    <property type="entry name" value="Pectinesterase 4"/>
    <property type="match status" value="1"/>
</dbReference>
<dbReference type="SUPFAM" id="SSF51126">
    <property type="entry name" value="Pectin lyase-like"/>
    <property type="match status" value="1"/>
</dbReference>
<reference evidence="15" key="1">
    <citation type="submission" date="2024-03" db="EMBL/GenBank/DDBJ databases">
        <title>WGS assembly of Saponaria officinalis var. Norfolk2.</title>
        <authorList>
            <person name="Jenkins J."/>
            <person name="Shu S."/>
            <person name="Grimwood J."/>
            <person name="Barry K."/>
            <person name="Goodstein D."/>
            <person name="Schmutz J."/>
            <person name="Leebens-Mack J."/>
            <person name="Osbourn A."/>
        </authorList>
    </citation>
    <scope>NUCLEOTIDE SEQUENCE [LARGE SCALE GENOMIC DNA]</scope>
    <source>
        <strain evidence="15">JIC</strain>
    </source>
</reference>
<dbReference type="Gene3D" id="1.20.140.40">
    <property type="entry name" value="Invertase/pectin methylesterase inhibitor family protein"/>
    <property type="match status" value="1"/>
</dbReference>
<name>A0AAW1JP30_SAPOF</name>
<keyword evidence="13" id="KW-1133">Transmembrane helix</keyword>
<dbReference type="GO" id="GO:0004857">
    <property type="term" value="F:enzyme inhibitor activity"/>
    <property type="evidence" value="ECO:0007669"/>
    <property type="project" value="InterPro"/>
</dbReference>
<dbReference type="Gene3D" id="2.160.20.10">
    <property type="entry name" value="Single-stranded right-handed beta-helix, Pectin lyase-like"/>
    <property type="match status" value="1"/>
</dbReference>
<comment type="pathway">
    <text evidence="2 12">Glycan metabolism; pectin degradation; 2-dehydro-3-deoxy-D-gluconate from pectin: step 1/5.</text>
</comment>
<dbReference type="CDD" id="cd15798">
    <property type="entry name" value="PMEI-like_3"/>
    <property type="match status" value="1"/>
</dbReference>
<evidence type="ECO:0000256" key="10">
    <source>
        <dbReference type="ARBA" id="ARBA00023316"/>
    </source>
</evidence>
<dbReference type="PANTHER" id="PTHR31707">
    <property type="entry name" value="PECTINESTERASE"/>
    <property type="match status" value="1"/>
</dbReference>
<dbReference type="EMBL" id="JBDFQZ010000007">
    <property type="protein sequence ID" value="KAK9704713.1"/>
    <property type="molecule type" value="Genomic_DNA"/>
</dbReference>
<evidence type="ECO:0000256" key="8">
    <source>
        <dbReference type="ARBA" id="ARBA00022801"/>
    </source>
</evidence>
<protein>
    <recommendedName>
        <fullName evidence="5 12">Pectinesterase</fullName>
        <ecNumber evidence="5 12">3.1.1.11</ecNumber>
    </recommendedName>
</protein>
<gene>
    <name evidence="15" type="ORF">RND81_07G006800</name>
</gene>
<keyword evidence="13" id="KW-0812">Transmembrane</keyword>
<feature type="transmembrane region" description="Helical" evidence="13">
    <location>
        <begin position="6"/>
        <end position="26"/>
    </location>
</feature>
<comment type="caution">
    <text evidence="15">The sequence shown here is derived from an EMBL/GenBank/DDBJ whole genome shotgun (WGS) entry which is preliminary data.</text>
</comment>
<dbReference type="InterPro" id="IPR011050">
    <property type="entry name" value="Pectin_lyase_fold/virulence"/>
</dbReference>
<dbReference type="InterPro" id="IPR035513">
    <property type="entry name" value="Invertase/methylesterase_inhib"/>
</dbReference>
<dbReference type="InterPro" id="IPR033131">
    <property type="entry name" value="Pectinesterase_Asp_AS"/>
</dbReference>
<dbReference type="SMART" id="SM00856">
    <property type="entry name" value="PMEI"/>
    <property type="match status" value="1"/>
</dbReference>
<evidence type="ECO:0000259" key="14">
    <source>
        <dbReference type="SMART" id="SM00856"/>
    </source>
</evidence>
<feature type="domain" description="Pectinesterase inhibitor" evidence="14">
    <location>
        <begin position="46"/>
        <end position="204"/>
    </location>
</feature>
<dbReference type="Pfam" id="PF01095">
    <property type="entry name" value="Pectinesterase"/>
    <property type="match status" value="1"/>
</dbReference>
<comment type="similarity">
    <text evidence="4">In the C-terminal section; belongs to the pectinesterase family.</text>
</comment>
<evidence type="ECO:0000313" key="15">
    <source>
        <dbReference type="EMBL" id="KAK9704713.1"/>
    </source>
</evidence>
<evidence type="ECO:0000256" key="1">
    <source>
        <dbReference type="ARBA" id="ARBA00004191"/>
    </source>
</evidence>
<dbReference type="InterPro" id="IPR012334">
    <property type="entry name" value="Pectin_lyas_fold"/>
</dbReference>
<evidence type="ECO:0000256" key="13">
    <source>
        <dbReference type="SAM" id="Phobius"/>
    </source>
</evidence>
<dbReference type="GO" id="GO:0045490">
    <property type="term" value="P:pectin catabolic process"/>
    <property type="evidence" value="ECO:0007669"/>
    <property type="project" value="UniProtKB-UniRule"/>
</dbReference>
<evidence type="ECO:0000256" key="3">
    <source>
        <dbReference type="ARBA" id="ARBA00006027"/>
    </source>
</evidence>
<dbReference type="PROSITE" id="PS00503">
    <property type="entry name" value="PECTINESTERASE_2"/>
    <property type="match status" value="1"/>
</dbReference>
<dbReference type="AlphaFoldDB" id="A0AAW1JP30"/>
<evidence type="ECO:0000313" key="16">
    <source>
        <dbReference type="Proteomes" id="UP001443914"/>
    </source>
</evidence>
<keyword evidence="10" id="KW-0961">Cell wall biogenesis/degradation</keyword>
<dbReference type="GO" id="GO:0042545">
    <property type="term" value="P:cell wall modification"/>
    <property type="evidence" value="ECO:0007669"/>
    <property type="project" value="UniProtKB-UniRule"/>
</dbReference>
<dbReference type="EC" id="3.1.1.11" evidence="5 12"/>
<comment type="similarity">
    <text evidence="3">In the N-terminal section; belongs to the PMEI family.</text>
</comment>
<feature type="active site" evidence="11">
    <location>
        <position position="469"/>
    </location>
</feature>
<keyword evidence="16" id="KW-1185">Reference proteome</keyword>